<dbReference type="EMBL" id="AXCM01001924">
    <property type="status" value="NOT_ANNOTATED_CDS"/>
    <property type="molecule type" value="Genomic_DNA"/>
</dbReference>
<protein>
    <recommendedName>
        <fullName evidence="4">Cyclic nucleotide-binding domain-containing protein</fullName>
    </recommendedName>
</protein>
<proteinExistence type="predicted"/>
<keyword evidence="3" id="KW-1185">Reference proteome</keyword>
<evidence type="ECO:0000313" key="3">
    <source>
        <dbReference type="Proteomes" id="UP000075883"/>
    </source>
</evidence>
<evidence type="ECO:0008006" key="4">
    <source>
        <dbReference type="Google" id="ProtNLM"/>
    </source>
</evidence>
<evidence type="ECO:0000313" key="2">
    <source>
        <dbReference type="EnsemblMetazoa" id="ACUA012841-PA"/>
    </source>
</evidence>
<reference evidence="2" key="2">
    <citation type="submission" date="2020-05" db="UniProtKB">
        <authorList>
            <consortium name="EnsemblMetazoa"/>
        </authorList>
    </citation>
    <scope>IDENTIFICATION</scope>
    <source>
        <strain evidence="2">A-37</strain>
    </source>
</reference>
<accession>A0A182M9K2</accession>
<dbReference type="EnsemblMetazoa" id="ACUA012841-RA">
    <property type="protein sequence ID" value="ACUA012841-PA"/>
    <property type="gene ID" value="ACUA012841"/>
</dbReference>
<feature type="chain" id="PRO_5008128104" description="Cyclic nucleotide-binding domain-containing protein" evidence="1">
    <location>
        <begin position="21"/>
        <end position="205"/>
    </location>
</feature>
<dbReference type="AlphaFoldDB" id="A0A182M9K2"/>
<organism evidence="2 3">
    <name type="scientific">Anopheles culicifacies</name>
    <dbReference type="NCBI Taxonomy" id="139723"/>
    <lineage>
        <taxon>Eukaryota</taxon>
        <taxon>Metazoa</taxon>
        <taxon>Ecdysozoa</taxon>
        <taxon>Arthropoda</taxon>
        <taxon>Hexapoda</taxon>
        <taxon>Insecta</taxon>
        <taxon>Pterygota</taxon>
        <taxon>Neoptera</taxon>
        <taxon>Endopterygota</taxon>
        <taxon>Diptera</taxon>
        <taxon>Nematocera</taxon>
        <taxon>Culicoidea</taxon>
        <taxon>Culicidae</taxon>
        <taxon>Anophelinae</taxon>
        <taxon>Anopheles</taxon>
        <taxon>culicifacies species complex</taxon>
    </lineage>
</organism>
<dbReference type="VEuPathDB" id="VectorBase:ACUA012841"/>
<keyword evidence="1" id="KW-0732">Signal</keyword>
<reference evidence="3" key="1">
    <citation type="submission" date="2013-09" db="EMBL/GenBank/DDBJ databases">
        <title>The Genome Sequence of Anopheles culicifacies species A.</title>
        <authorList>
            <consortium name="The Broad Institute Genomics Platform"/>
            <person name="Neafsey D.E."/>
            <person name="Besansky N."/>
            <person name="Howell P."/>
            <person name="Walton C."/>
            <person name="Young S.K."/>
            <person name="Zeng Q."/>
            <person name="Gargeya S."/>
            <person name="Fitzgerald M."/>
            <person name="Haas B."/>
            <person name="Abouelleil A."/>
            <person name="Allen A.W."/>
            <person name="Alvarado L."/>
            <person name="Arachchi H.M."/>
            <person name="Berlin A.M."/>
            <person name="Chapman S.B."/>
            <person name="Gainer-Dewar J."/>
            <person name="Goldberg J."/>
            <person name="Griggs A."/>
            <person name="Gujja S."/>
            <person name="Hansen M."/>
            <person name="Howarth C."/>
            <person name="Imamovic A."/>
            <person name="Ireland A."/>
            <person name="Larimer J."/>
            <person name="McCowan C."/>
            <person name="Murphy C."/>
            <person name="Pearson M."/>
            <person name="Poon T.W."/>
            <person name="Priest M."/>
            <person name="Roberts A."/>
            <person name="Saif S."/>
            <person name="Shea T."/>
            <person name="Sisk P."/>
            <person name="Sykes S."/>
            <person name="Wortman J."/>
            <person name="Nusbaum C."/>
            <person name="Birren B."/>
        </authorList>
    </citation>
    <scope>NUCLEOTIDE SEQUENCE [LARGE SCALE GENOMIC DNA]</scope>
    <source>
        <strain evidence="3">A-37</strain>
    </source>
</reference>
<sequence length="205" mass="23894">MHRLALIFTIVLRMDVFVDRHCQRPCRALTNKIVGPEYRGTIQISSATTTIHLVGVELVGKCLVKLHSCMIVHGQLLAAQPLSHKQAIEHRFIDVGTFSCGSVFGLGEVMPHRMVVARNRVQCLVIPRDWLFEKQQNVGNTWQRIRMMLDITIQRDRLFELFMRDQHWQHYRKTLVSEFVRRNPRRNLTQLADVPIMCRIERGSV</sequence>
<name>A0A182M9K2_9DIPT</name>
<dbReference type="Proteomes" id="UP000075883">
    <property type="component" value="Unassembled WGS sequence"/>
</dbReference>
<evidence type="ECO:0000256" key="1">
    <source>
        <dbReference type="SAM" id="SignalP"/>
    </source>
</evidence>
<feature type="signal peptide" evidence="1">
    <location>
        <begin position="1"/>
        <end position="20"/>
    </location>
</feature>